<sequence>MTTKKMKMSGEKKKRLYGGKRRKREKMQHTDCKGRMIVKIIGDRWHVIYFAPDHNHDLVVKHSLIKFMTSHKGIPRQENECTGRIIQLMNEFCRSAQLIPYEGKDVGNFHSTIRRMEKYKDMQEILDYFKELEQEDPEFFHKIKLDPEHRIESLFP</sequence>
<comment type="caution">
    <text evidence="3">The sequence shown here is derived from an EMBL/GenBank/DDBJ whole genome shotgun (WGS) entry which is preliminary data.</text>
</comment>
<dbReference type="PANTHER" id="PTHR47482">
    <property type="entry name" value="OS11G0632001 PROTEIN"/>
    <property type="match status" value="1"/>
</dbReference>
<dbReference type="OrthoDB" id="785127at2759"/>
<feature type="domain" description="FAR1" evidence="2">
    <location>
        <begin position="10"/>
        <end position="59"/>
    </location>
</feature>
<proteinExistence type="predicted"/>
<accession>A0A3L6R2H6</accession>
<protein>
    <recommendedName>
        <fullName evidence="2">FAR1 domain-containing protein</fullName>
    </recommendedName>
</protein>
<evidence type="ECO:0000259" key="2">
    <source>
        <dbReference type="Pfam" id="PF03101"/>
    </source>
</evidence>
<dbReference type="Pfam" id="PF03101">
    <property type="entry name" value="FAR1"/>
    <property type="match status" value="1"/>
</dbReference>
<dbReference type="InterPro" id="IPR004330">
    <property type="entry name" value="FAR1_DNA_bnd_dom"/>
</dbReference>
<reference evidence="4" key="1">
    <citation type="journal article" date="2019" name="Nat. Commun.">
        <title>The genome of broomcorn millet.</title>
        <authorList>
            <person name="Zou C."/>
            <person name="Miki D."/>
            <person name="Li D."/>
            <person name="Tang Q."/>
            <person name="Xiao L."/>
            <person name="Rajput S."/>
            <person name="Deng P."/>
            <person name="Jia W."/>
            <person name="Huang R."/>
            <person name="Zhang M."/>
            <person name="Sun Y."/>
            <person name="Hu J."/>
            <person name="Fu X."/>
            <person name="Schnable P.S."/>
            <person name="Li F."/>
            <person name="Zhang H."/>
            <person name="Feng B."/>
            <person name="Zhu X."/>
            <person name="Liu R."/>
            <person name="Schnable J.C."/>
            <person name="Zhu J.-K."/>
            <person name="Zhang H."/>
        </authorList>
    </citation>
    <scope>NUCLEOTIDE SEQUENCE [LARGE SCALE GENOMIC DNA]</scope>
</reference>
<evidence type="ECO:0000313" key="4">
    <source>
        <dbReference type="Proteomes" id="UP000275267"/>
    </source>
</evidence>
<organism evidence="3 4">
    <name type="scientific">Panicum miliaceum</name>
    <name type="common">Proso millet</name>
    <name type="synonym">Broomcorn millet</name>
    <dbReference type="NCBI Taxonomy" id="4540"/>
    <lineage>
        <taxon>Eukaryota</taxon>
        <taxon>Viridiplantae</taxon>
        <taxon>Streptophyta</taxon>
        <taxon>Embryophyta</taxon>
        <taxon>Tracheophyta</taxon>
        <taxon>Spermatophyta</taxon>
        <taxon>Magnoliopsida</taxon>
        <taxon>Liliopsida</taxon>
        <taxon>Poales</taxon>
        <taxon>Poaceae</taxon>
        <taxon>PACMAD clade</taxon>
        <taxon>Panicoideae</taxon>
        <taxon>Panicodae</taxon>
        <taxon>Paniceae</taxon>
        <taxon>Panicinae</taxon>
        <taxon>Panicum</taxon>
        <taxon>Panicum sect. Panicum</taxon>
    </lineage>
</organism>
<dbReference type="AlphaFoldDB" id="A0A3L6R2H6"/>
<dbReference type="EMBL" id="PQIB02000010">
    <property type="protein sequence ID" value="RLM93679.1"/>
    <property type="molecule type" value="Genomic_DNA"/>
</dbReference>
<dbReference type="Proteomes" id="UP000275267">
    <property type="component" value="Unassembled WGS sequence"/>
</dbReference>
<evidence type="ECO:0000313" key="3">
    <source>
        <dbReference type="EMBL" id="RLM93679.1"/>
    </source>
</evidence>
<feature type="compositionally biased region" description="Basic residues" evidence="1">
    <location>
        <begin position="1"/>
        <end position="26"/>
    </location>
</feature>
<evidence type="ECO:0000256" key="1">
    <source>
        <dbReference type="SAM" id="MobiDB-lite"/>
    </source>
</evidence>
<gene>
    <name evidence="3" type="ORF">C2845_PM08G12330</name>
</gene>
<keyword evidence="4" id="KW-1185">Reference proteome</keyword>
<dbReference type="PANTHER" id="PTHR47482:SF24">
    <property type="entry name" value="PROTEIN FAR1-RELATED SEQUENCE"/>
    <property type="match status" value="1"/>
</dbReference>
<name>A0A3L6R2H6_PANMI</name>
<feature type="region of interest" description="Disordered" evidence="1">
    <location>
        <begin position="1"/>
        <end position="29"/>
    </location>
</feature>